<dbReference type="EMBL" id="GBRH01158561">
    <property type="protein sequence ID" value="JAE39335.1"/>
    <property type="molecule type" value="Transcribed_RNA"/>
</dbReference>
<feature type="region of interest" description="Disordered" evidence="1">
    <location>
        <begin position="1"/>
        <end position="20"/>
    </location>
</feature>
<evidence type="ECO:0000256" key="1">
    <source>
        <dbReference type="SAM" id="MobiDB-lite"/>
    </source>
</evidence>
<dbReference type="AlphaFoldDB" id="A0A0A9HQB6"/>
<reference evidence="2" key="1">
    <citation type="submission" date="2014-09" db="EMBL/GenBank/DDBJ databases">
        <authorList>
            <person name="Magalhaes I.L.F."/>
            <person name="Oliveira U."/>
            <person name="Santos F.R."/>
            <person name="Vidigal T.H.D.A."/>
            <person name="Brescovit A.D."/>
            <person name="Santos A.J."/>
        </authorList>
    </citation>
    <scope>NUCLEOTIDE SEQUENCE</scope>
    <source>
        <tissue evidence="2">Shoot tissue taken approximately 20 cm above the soil surface</tissue>
    </source>
</reference>
<sequence>MFGNNLRNTGSKNSMKGTMMNTANGTSLKISAVVRVSCCLSLLERLFPPASFTSNLDDILTSAQSSFVPNQ</sequence>
<protein>
    <submittedName>
        <fullName evidence="2">Uncharacterized protein</fullName>
    </submittedName>
</protein>
<name>A0A0A9HQB6_ARUDO</name>
<evidence type="ECO:0000313" key="2">
    <source>
        <dbReference type="EMBL" id="JAE39335.1"/>
    </source>
</evidence>
<organism evidence="2">
    <name type="scientific">Arundo donax</name>
    <name type="common">Giant reed</name>
    <name type="synonym">Donax arundinaceus</name>
    <dbReference type="NCBI Taxonomy" id="35708"/>
    <lineage>
        <taxon>Eukaryota</taxon>
        <taxon>Viridiplantae</taxon>
        <taxon>Streptophyta</taxon>
        <taxon>Embryophyta</taxon>
        <taxon>Tracheophyta</taxon>
        <taxon>Spermatophyta</taxon>
        <taxon>Magnoliopsida</taxon>
        <taxon>Liliopsida</taxon>
        <taxon>Poales</taxon>
        <taxon>Poaceae</taxon>
        <taxon>PACMAD clade</taxon>
        <taxon>Arundinoideae</taxon>
        <taxon>Arundineae</taxon>
        <taxon>Arundo</taxon>
    </lineage>
</organism>
<reference evidence="2" key="2">
    <citation type="journal article" date="2015" name="Data Brief">
        <title>Shoot transcriptome of the giant reed, Arundo donax.</title>
        <authorList>
            <person name="Barrero R.A."/>
            <person name="Guerrero F.D."/>
            <person name="Moolhuijzen P."/>
            <person name="Goolsby J.A."/>
            <person name="Tidwell J."/>
            <person name="Bellgard S.E."/>
            <person name="Bellgard M.I."/>
        </authorList>
    </citation>
    <scope>NUCLEOTIDE SEQUENCE</scope>
    <source>
        <tissue evidence="2">Shoot tissue taken approximately 20 cm above the soil surface</tissue>
    </source>
</reference>
<accession>A0A0A9HQB6</accession>
<proteinExistence type="predicted"/>